<dbReference type="Pfam" id="PF02983">
    <property type="entry name" value="Pro_Al_protease"/>
    <property type="match status" value="1"/>
</dbReference>
<reference evidence="13 14" key="1">
    <citation type="submission" date="2019-03" db="EMBL/GenBank/DDBJ databases">
        <title>Genomic Encyclopedia of Type Strains, Phase IV (KMG-IV): sequencing the most valuable type-strain genomes for metagenomic binning, comparative biology and taxonomic classification.</title>
        <authorList>
            <person name="Goeker M."/>
        </authorList>
    </citation>
    <scope>NUCLEOTIDE SEQUENCE [LARGE SCALE GENOMIC DNA]</scope>
    <source>
        <strain evidence="13 14">DSM 45934</strain>
    </source>
</reference>
<evidence type="ECO:0000313" key="13">
    <source>
        <dbReference type="EMBL" id="TCO62560.1"/>
    </source>
</evidence>
<keyword evidence="2" id="KW-0645">Protease</keyword>
<sequence>MGTHRVDEPRPVISRKILLGLVVGVTVAAAITAMAAAPRPPAETQTVAVGAASALDPGFRRDEQLTPQQARDLAKQQAVGNRALAGIRRKLGVAYAGAWFDSTSRRLTVGVIDRSRVDEVRAMGAEPRLVEHNLLGLQGAKTRLDRFGERAPVSVVSWYVDPPTNTVVIEARKDQAAEEFITRARGVGDMVRVEWTSKVPRTFADVLGGGGFTIGDARCSVGFSATGPNGTRHVITAGHCTQEGSLVLADGQEFGRVSGGTFDADGDFGLIDITDSDARVTSFVDTRDGGPVVVTGTEPAALGASVCRSGSSSGFACGEVVTQDETVNYGNGSIVRGLSRMSVCAEPGDSGGAVVSGTQAQGVMSGGVGDCASGGTTFFQPIQEAATKLGVSVVTS</sequence>
<keyword evidence="10" id="KW-1133">Transmembrane helix</keyword>
<dbReference type="Proteomes" id="UP000295680">
    <property type="component" value="Unassembled WGS sequence"/>
</dbReference>
<proteinExistence type="inferred from homology"/>
<accession>A0A4V2S856</accession>
<dbReference type="Pfam" id="PF00089">
    <property type="entry name" value="Trypsin"/>
    <property type="match status" value="1"/>
</dbReference>
<dbReference type="EMBL" id="SLWS01000002">
    <property type="protein sequence ID" value="TCO62560.1"/>
    <property type="molecule type" value="Genomic_DNA"/>
</dbReference>
<feature type="disulfide bond" evidence="9">
    <location>
        <begin position="344"/>
        <end position="371"/>
    </location>
</feature>
<dbReference type="GO" id="GO:0006508">
    <property type="term" value="P:proteolysis"/>
    <property type="evidence" value="ECO:0007669"/>
    <property type="project" value="UniProtKB-KW"/>
</dbReference>
<comment type="caution">
    <text evidence="13">The sequence shown here is derived from an EMBL/GenBank/DDBJ whole genome shotgun (WGS) entry which is preliminary data.</text>
</comment>
<dbReference type="PRINTS" id="PR00861">
    <property type="entry name" value="ALYTICPTASE"/>
</dbReference>
<feature type="disulfide bond" evidence="9">
    <location>
        <begin position="307"/>
        <end position="317"/>
    </location>
</feature>
<keyword evidence="4" id="KW-0378">Hydrolase</keyword>
<dbReference type="InterPro" id="IPR001316">
    <property type="entry name" value="Pept_S1A_streptogrisin"/>
</dbReference>
<evidence type="ECO:0000256" key="7">
    <source>
        <dbReference type="ARBA" id="ARBA00023157"/>
    </source>
</evidence>
<dbReference type="PIRSF" id="PIRSF001134">
    <property type="entry name" value="Streptogrisin"/>
    <property type="match status" value="1"/>
</dbReference>
<evidence type="ECO:0000256" key="8">
    <source>
        <dbReference type="PIRSR" id="PIRSR001134-1"/>
    </source>
</evidence>
<feature type="disulfide bond" evidence="9">
    <location>
        <begin position="219"/>
        <end position="240"/>
    </location>
</feature>
<protein>
    <submittedName>
        <fullName evidence="13">Streptogrisin C</fullName>
    </submittedName>
</protein>
<evidence type="ECO:0000256" key="1">
    <source>
        <dbReference type="ARBA" id="ARBA00007664"/>
    </source>
</evidence>
<feature type="domain" description="Peptidase S1A alpha-lytic prodomain" evidence="12">
    <location>
        <begin position="135"/>
        <end position="184"/>
    </location>
</feature>
<keyword evidence="10" id="KW-0472">Membrane</keyword>
<evidence type="ECO:0000256" key="4">
    <source>
        <dbReference type="ARBA" id="ARBA00022801"/>
    </source>
</evidence>
<dbReference type="Gene3D" id="3.30.300.50">
    <property type="match status" value="2"/>
</dbReference>
<feature type="active site" description="Charge relay system" evidence="8">
    <location>
        <position position="350"/>
    </location>
</feature>
<evidence type="ECO:0000313" key="14">
    <source>
        <dbReference type="Proteomes" id="UP000295680"/>
    </source>
</evidence>
<keyword evidence="7 9" id="KW-1015">Disulfide bond</keyword>
<name>A0A4V2S856_9PSEU</name>
<keyword evidence="14" id="KW-1185">Reference proteome</keyword>
<keyword evidence="3" id="KW-0732">Signal</keyword>
<feature type="transmembrane region" description="Helical" evidence="10">
    <location>
        <begin position="17"/>
        <end position="37"/>
    </location>
</feature>
<dbReference type="InterPro" id="IPR001254">
    <property type="entry name" value="Trypsin_dom"/>
</dbReference>
<feature type="domain" description="Peptidase S1" evidence="11">
    <location>
        <begin position="230"/>
        <end position="386"/>
    </location>
</feature>
<dbReference type="GO" id="GO:0005576">
    <property type="term" value="C:extracellular region"/>
    <property type="evidence" value="ECO:0007669"/>
    <property type="project" value="InterPro"/>
</dbReference>
<gene>
    <name evidence="13" type="ORF">EV192_102699</name>
</gene>
<feature type="active site" description="Charge relay system" evidence="8">
    <location>
        <position position="239"/>
    </location>
</feature>
<dbReference type="InterPro" id="IPR009003">
    <property type="entry name" value="Peptidase_S1_PA"/>
</dbReference>
<dbReference type="InterPro" id="IPR004236">
    <property type="entry name" value="Pept_S1_alpha_lytic"/>
</dbReference>
<keyword evidence="5" id="KW-0720">Serine protease</keyword>
<keyword evidence="10" id="KW-0812">Transmembrane</keyword>
<keyword evidence="6" id="KW-0865">Zymogen</keyword>
<evidence type="ECO:0000256" key="10">
    <source>
        <dbReference type="SAM" id="Phobius"/>
    </source>
</evidence>
<evidence type="ECO:0000256" key="9">
    <source>
        <dbReference type="PIRSR" id="PIRSR001134-2"/>
    </source>
</evidence>
<comment type="similarity">
    <text evidence="1">Belongs to the peptidase S1 family.</text>
</comment>
<evidence type="ECO:0000256" key="5">
    <source>
        <dbReference type="ARBA" id="ARBA00022825"/>
    </source>
</evidence>
<evidence type="ECO:0000259" key="11">
    <source>
        <dbReference type="Pfam" id="PF00089"/>
    </source>
</evidence>
<dbReference type="CDD" id="cd21112">
    <property type="entry name" value="alphaLP-like"/>
    <property type="match status" value="1"/>
</dbReference>
<evidence type="ECO:0000259" key="12">
    <source>
        <dbReference type="Pfam" id="PF02983"/>
    </source>
</evidence>
<evidence type="ECO:0000256" key="6">
    <source>
        <dbReference type="ARBA" id="ARBA00023145"/>
    </source>
</evidence>
<evidence type="ECO:0000256" key="3">
    <source>
        <dbReference type="ARBA" id="ARBA00022729"/>
    </source>
</evidence>
<organism evidence="13 14">
    <name type="scientific">Actinocrispum wychmicini</name>
    <dbReference type="NCBI Taxonomy" id="1213861"/>
    <lineage>
        <taxon>Bacteria</taxon>
        <taxon>Bacillati</taxon>
        <taxon>Actinomycetota</taxon>
        <taxon>Actinomycetes</taxon>
        <taxon>Pseudonocardiales</taxon>
        <taxon>Pseudonocardiaceae</taxon>
        <taxon>Actinocrispum</taxon>
    </lineage>
</organism>
<dbReference type="AlphaFoldDB" id="A0A4V2S856"/>
<feature type="active site" description="Charge relay system" evidence="8">
    <location>
        <position position="267"/>
    </location>
</feature>
<dbReference type="InterPro" id="IPR035070">
    <property type="entry name" value="Streptogrisin_prodomain"/>
</dbReference>
<dbReference type="GO" id="GO:0004252">
    <property type="term" value="F:serine-type endopeptidase activity"/>
    <property type="evidence" value="ECO:0007669"/>
    <property type="project" value="InterPro"/>
</dbReference>
<dbReference type="InterPro" id="IPR043504">
    <property type="entry name" value="Peptidase_S1_PA_chymotrypsin"/>
</dbReference>
<dbReference type="Gene3D" id="2.40.10.10">
    <property type="entry name" value="Trypsin-like serine proteases"/>
    <property type="match status" value="2"/>
</dbReference>
<evidence type="ECO:0000256" key="2">
    <source>
        <dbReference type="ARBA" id="ARBA00022670"/>
    </source>
</evidence>
<dbReference type="SUPFAM" id="SSF50494">
    <property type="entry name" value="Trypsin-like serine proteases"/>
    <property type="match status" value="1"/>
</dbReference>